<reference evidence="4 5" key="1">
    <citation type="journal article" date="2008" name="Nature">
        <title>The Trichoplax genome and the nature of placozoans.</title>
        <authorList>
            <person name="Srivastava M."/>
            <person name="Begovic E."/>
            <person name="Chapman J."/>
            <person name="Putnam N.H."/>
            <person name="Hellsten U."/>
            <person name="Kawashima T."/>
            <person name="Kuo A."/>
            <person name="Mitros T."/>
            <person name="Salamov A."/>
            <person name="Carpenter M.L."/>
            <person name="Signorovitch A.Y."/>
            <person name="Moreno M.A."/>
            <person name="Kamm K."/>
            <person name="Grimwood J."/>
            <person name="Schmutz J."/>
            <person name="Shapiro H."/>
            <person name="Grigoriev I.V."/>
            <person name="Buss L.W."/>
            <person name="Schierwater B."/>
            <person name="Dellaporta S.L."/>
            <person name="Rokhsar D.S."/>
        </authorList>
    </citation>
    <scope>NUCLEOTIDE SEQUENCE [LARGE SCALE GENOMIC DNA]</scope>
    <source>
        <strain evidence="4 5">Grell-BS-1999</strain>
    </source>
</reference>
<dbReference type="PANTHER" id="PTHR19848:SF8">
    <property type="entry name" value="F-BOX AND WD REPEAT DOMAIN CONTAINING 7"/>
    <property type="match status" value="1"/>
</dbReference>
<dbReference type="InterPro" id="IPR015943">
    <property type="entry name" value="WD40/YVTN_repeat-like_dom_sf"/>
</dbReference>
<dbReference type="HOGENOM" id="CLU_000288_57_33_1"/>
<dbReference type="CDD" id="cd00200">
    <property type="entry name" value="WD40"/>
    <property type="match status" value="1"/>
</dbReference>
<dbReference type="STRING" id="10228.B3RLG0"/>
<dbReference type="OMA" id="VRSESHY"/>
<dbReference type="Gene3D" id="2.130.10.10">
    <property type="entry name" value="YVTN repeat-like/Quinoprotein amine dehydrogenase"/>
    <property type="match status" value="2"/>
</dbReference>
<dbReference type="RefSeq" id="XP_002107966.1">
    <property type="nucleotide sequence ID" value="XM_002107930.1"/>
</dbReference>
<evidence type="ECO:0000256" key="1">
    <source>
        <dbReference type="ARBA" id="ARBA00022574"/>
    </source>
</evidence>
<dbReference type="Proteomes" id="UP000009022">
    <property type="component" value="Unassembled WGS sequence"/>
</dbReference>
<sequence>TLEGHTDQVISLAVSSNGIFLATGSVDKNIRIWDLNSGSLVHVLIGHSEPIHRVHISPDNRMVIGYSYIGEFMKVKSIVVWNLESGKRLYNLKGHTGGHCPLVLTHDRTKVAKVWDMISGDLVATLTGHTNRITTSLVLGDLGEPLLVTASEDHTAKIWNLSNLNSLQEDKKTDFHESNVNFVQISKDGSYVVTGSQDKKFKKWDIETGKLIQEMELLGHTESVQSVVVTSKARLAASGSKDATVRLW</sequence>
<feature type="non-terminal residue" evidence="4">
    <location>
        <position position="1"/>
    </location>
</feature>
<accession>B3RLG0</accession>
<protein>
    <submittedName>
        <fullName evidence="4">Uncharacterized protein</fullName>
    </submittedName>
</protein>
<dbReference type="PANTHER" id="PTHR19848">
    <property type="entry name" value="WD40 REPEAT PROTEIN"/>
    <property type="match status" value="1"/>
</dbReference>
<keyword evidence="5" id="KW-1185">Reference proteome</keyword>
<dbReference type="InParanoid" id="B3RLG0"/>
<evidence type="ECO:0000256" key="2">
    <source>
        <dbReference type="ARBA" id="ARBA00022737"/>
    </source>
</evidence>
<proteinExistence type="predicted"/>
<dbReference type="EMBL" id="DS985241">
    <property type="protein sequence ID" value="EDV28764.1"/>
    <property type="molecule type" value="Genomic_DNA"/>
</dbReference>
<feature type="non-terminal residue" evidence="4">
    <location>
        <position position="248"/>
    </location>
</feature>
<feature type="repeat" description="WD" evidence="3">
    <location>
        <begin position="217"/>
        <end position="248"/>
    </location>
</feature>
<organism evidence="4 5">
    <name type="scientific">Trichoplax adhaerens</name>
    <name type="common">Trichoplax reptans</name>
    <dbReference type="NCBI Taxonomy" id="10228"/>
    <lineage>
        <taxon>Eukaryota</taxon>
        <taxon>Metazoa</taxon>
        <taxon>Placozoa</taxon>
        <taxon>Uniplacotomia</taxon>
        <taxon>Trichoplacea</taxon>
        <taxon>Trichoplacidae</taxon>
        <taxon>Trichoplax</taxon>
    </lineage>
</organism>
<dbReference type="PROSITE" id="PS00678">
    <property type="entry name" value="WD_REPEATS_1"/>
    <property type="match status" value="2"/>
</dbReference>
<dbReference type="Pfam" id="PF00400">
    <property type="entry name" value="WD40"/>
    <property type="match status" value="5"/>
</dbReference>
<dbReference type="PhylomeDB" id="B3RLG0"/>
<feature type="repeat" description="WD" evidence="3">
    <location>
        <begin position="173"/>
        <end position="214"/>
    </location>
</feature>
<evidence type="ECO:0000313" key="4">
    <source>
        <dbReference type="EMBL" id="EDV28764.1"/>
    </source>
</evidence>
<gene>
    <name evidence="4" type="ORF">TRIADDRAFT_15916</name>
</gene>
<dbReference type="OrthoDB" id="5849151at2759"/>
<dbReference type="InterPro" id="IPR036322">
    <property type="entry name" value="WD40_repeat_dom_sf"/>
</dbReference>
<evidence type="ECO:0000256" key="3">
    <source>
        <dbReference type="PROSITE-ProRule" id="PRU00221"/>
    </source>
</evidence>
<dbReference type="AlphaFoldDB" id="B3RLG0"/>
<keyword evidence="1 3" id="KW-0853">WD repeat</keyword>
<dbReference type="SMART" id="SM00320">
    <property type="entry name" value="WD40"/>
    <property type="match status" value="5"/>
</dbReference>
<dbReference type="PRINTS" id="PR00320">
    <property type="entry name" value="GPROTEINBRPT"/>
</dbReference>
<dbReference type="PROSITE" id="PS50082">
    <property type="entry name" value="WD_REPEATS_2"/>
    <property type="match status" value="4"/>
</dbReference>
<dbReference type="PROSITE" id="PS50294">
    <property type="entry name" value="WD_REPEATS_REGION"/>
    <property type="match status" value="4"/>
</dbReference>
<dbReference type="eggNOG" id="KOG0272">
    <property type="taxonomic scope" value="Eukaryota"/>
</dbReference>
<keyword evidence="2" id="KW-0677">Repeat</keyword>
<dbReference type="KEGG" id="tad:TRIADDRAFT_15916"/>
<feature type="repeat" description="WD" evidence="3">
    <location>
        <begin position="126"/>
        <end position="169"/>
    </location>
</feature>
<name>B3RLG0_TRIAD</name>
<dbReference type="InterPro" id="IPR019775">
    <property type="entry name" value="WD40_repeat_CS"/>
</dbReference>
<dbReference type="InterPro" id="IPR020472">
    <property type="entry name" value="WD40_PAC1"/>
</dbReference>
<dbReference type="InterPro" id="IPR001680">
    <property type="entry name" value="WD40_rpt"/>
</dbReference>
<dbReference type="SUPFAM" id="SSF50978">
    <property type="entry name" value="WD40 repeat-like"/>
    <property type="match status" value="1"/>
</dbReference>
<dbReference type="CTD" id="6749181"/>
<feature type="repeat" description="WD" evidence="3">
    <location>
        <begin position="2"/>
        <end position="43"/>
    </location>
</feature>
<dbReference type="GeneID" id="6749181"/>
<evidence type="ECO:0000313" key="5">
    <source>
        <dbReference type="Proteomes" id="UP000009022"/>
    </source>
</evidence>